<protein>
    <recommendedName>
        <fullName evidence="2">Nephrocystin 3-like N-terminal domain-containing protein</fullName>
    </recommendedName>
</protein>
<accession>A0A6A6DX27</accession>
<name>A0A6A6DX27_9PEZI</name>
<dbReference type="OrthoDB" id="674604at2759"/>
<dbReference type="InterPro" id="IPR027417">
    <property type="entry name" value="P-loop_NTPase"/>
</dbReference>
<evidence type="ECO:0000259" key="2">
    <source>
        <dbReference type="Pfam" id="PF24883"/>
    </source>
</evidence>
<dbReference type="SUPFAM" id="SSF52540">
    <property type="entry name" value="P-loop containing nucleoside triphosphate hydrolases"/>
    <property type="match status" value="1"/>
</dbReference>
<sequence>MADPLGITASIFTITNVSRKVVGLCFRYSVAVRDAQNDIKCLQEEVEGIKNFLKNIQKLLKRPDVAQPSTSEEFQGPLKTCLSKLKELERRLELSKKRKAISGFEVPLLRLPFTSKEVEKAINKLDRCRRAISQALQVDQITLILGIELKTYLEKLPTAKGASFDSHMEDHNARCLENTRVELQNQITEWVEKPHDKCILWLNGMARTGKSTIARTVAQSFADKRQLGASFFFKRGKGDRGHAARVFTTIAA</sequence>
<evidence type="ECO:0000313" key="3">
    <source>
        <dbReference type="EMBL" id="KAF2184134.1"/>
    </source>
</evidence>
<dbReference type="Proteomes" id="UP000800200">
    <property type="component" value="Unassembled WGS sequence"/>
</dbReference>
<dbReference type="EMBL" id="ML994639">
    <property type="protein sequence ID" value="KAF2184134.1"/>
    <property type="molecule type" value="Genomic_DNA"/>
</dbReference>
<evidence type="ECO:0000256" key="1">
    <source>
        <dbReference type="ARBA" id="ARBA00022737"/>
    </source>
</evidence>
<keyword evidence="1" id="KW-0677">Repeat</keyword>
<dbReference type="AlphaFoldDB" id="A0A6A6DX27"/>
<proteinExistence type="predicted"/>
<dbReference type="Pfam" id="PF24883">
    <property type="entry name" value="NPHP3_N"/>
    <property type="match status" value="1"/>
</dbReference>
<evidence type="ECO:0000313" key="4">
    <source>
        <dbReference type="Proteomes" id="UP000800200"/>
    </source>
</evidence>
<dbReference type="InterPro" id="IPR056884">
    <property type="entry name" value="NPHP3-like_N"/>
</dbReference>
<reference evidence="3" key="1">
    <citation type="journal article" date="2020" name="Stud. Mycol.">
        <title>101 Dothideomycetes genomes: a test case for predicting lifestyles and emergence of pathogens.</title>
        <authorList>
            <person name="Haridas S."/>
            <person name="Albert R."/>
            <person name="Binder M."/>
            <person name="Bloem J."/>
            <person name="Labutti K."/>
            <person name="Salamov A."/>
            <person name="Andreopoulos B."/>
            <person name="Baker S."/>
            <person name="Barry K."/>
            <person name="Bills G."/>
            <person name="Bluhm B."/>
            <person name="Cannon C."/>
            <person name="Castanera R."/>
            <person name="Culley D."/>
            <person name="Daum C."/>
            <person name="Ezra D."/>
            <person name="Gonzalez J."/>
            <person name="Henrissat B."/>
            <person name="Kuo A."/>
            <person name="Liang C."/>
            <person name="Lipzen A."/>
            <person name="Lutzoni F."/>
            <person name="Magnuson J."/>
            <person name="Mondo S."/>
            <person name="Nolan M."/>
            <person name="Ohm R."/>
            <person name="Pangilinan J."/>
            <person name="Park H.-J."/>
            <person name="Ramirez L."/>
            <person name="Alfaro M."/>
            <person name="Sun H."/>
            <person name="Tritt A."/>
            <person name="Yoshinaga Y."/>
            <person name="Zwiers L.-H."/>
            <person name="Turgeon B."/>
            <person name="Goodwin S."/>
            <person name="Spatafora J."/>
            <person name="Crous P."/>
            <person name="Grigoriev I."/>
        </authorList>
    </citation>
    <scope>NUCLEOTIDE SEQUENCE</scope>
    <source>
        <strain evidence="3">CBS 207.26</strain>
    </source>
</reference>
<organism evidence="3 4">
    <name type="scientific">Zopfia rhizophila CBS 207.26</name>
    <dbReference type="NCBI Taxonomy" id="1314779"/>
    <lineage>
        <taxon>Eukaryota</taxon>
        <taxon>Fungi</taxon>
        <taxon>Dikarya</taxon>
        <taxon>Ascomycota</taxon>
        <taxon>Pezizomycotina</taxon>
        <taxon>Dothideomycetes</taxon>
        <taxon>Dothideomycetes incertae sedis</taxon>
        <taxon>Zopfiaceae</taxon>
        <taxon>Zopfia</taxon>
    </lineage>
</organism>
<gene>
    <name evidence="3" type="ORF">K469DRAFT_710047</name>
</gene>
<keyword evidence="4" id="KW-1185">Reference proteome</keyword>
<feature type="domain" description="Nephrocystin 3-like N-terminal" evidence="2">
    <location>
        <begin position="185"/>
        <end position="251"/>
    </location>
</feature>